<dbReference type="GO" id="GO:0006335">
    <property type="term" value="P:DNA replication-dependent chromatin assembly"/>
    <property type="evidence" value="ECO:0007669"/>
    <property type="project" value="EnsemblFungi"/>
</dbReference>
<organism evidence="10 11">
    <name type="scientific">Tetrapisispora phaffii (strain ATCC 24235 / CBS 4417 / NBRC 1672 / NRRL Y-8282 / UCD 70-5)</name>
    <name type="common">Yeast</name>
    <name type="synonym">Fabospora phaffii</name>
    <dbReference type="NCBI Taxonomy" id="1071381"/>
    <lineage>
        <taxon>Eukaryota</taxon>
        <taxon>Fungi</taxon>
        <taxon>Dikarya</taxon>
        <taxon>Ascomycota</taxon>
        <taxon>Saccharomycotina</taxon>
        <taxon>Saccharomycetes</taxon>
        <taxon>Saccharomycetales</taxon>
        <taxon>Saccharomycetaceae</taxon>
        <taxon>Tetrapisispora</taxon>
    </lineage>
</organism>
<proteinExistence type="inferred from homology"/>
<dbReference type="SUPFAM" id="SSF54160">
    <property type="entry name" value="Chromo domain-like"/>
    <property type="match status" value="1"/>
</dbReference>
<dbReference type="InterPro" id="IPR000953">
    <property type="entry name" value="Chromo/chromo_shadow_dom"/>
</dbReference>
<dbReference type="GO" id="GO:0006368">
    <property type="term" value="P:transcription elongation by RNA polymerase II"/>
    <property type="evidence" value="ECO:0007669"/>
    <property type="project" value="EnsemblFungi"/>
</dbReference>
<dbReference type="PANTHER" id="PTHR10880">
    <property type="entry name" value="MORTALITY FACTOR 4-LIKE PROTEIN"/>
    <property type="match status" value="1"/>
</dbReference>
<evidence type="ECO:0000313" key="10">
    <source>
        <dbReference type="EMBL" id="CCE62740.1"/>
    </source>
</evidence>
<dbReference type="GO" id="GO:0030174">
    <property type="term" value="P:regulation of DNA-templated DNA replication initiation"/>
    <property type="evidence" value="ECO:0007669"/>
    <property type="project" value="EnsemblFungi"/>
</dbReference>
<dbReference type="GO" id="GO:0060195">
    <property type="term" value="P:negative regulation of antisense RNA transcription"/>
    <property type="evidence" value="ECO:0007669"/>
    <property type="project" value="EnsemblFungi"/>
</dbReference>
<keyword evidence="7" id="KW-0539">Nucleus</keyword>
<evidence type="ECO:0000313" key="11">
    <source>
        <dbReference type="Proteomes" id="UP000005666"/>
    </source>
</evidence>
<accession>G8BSB9</accession>
<dbReference type="GO" id="GO:0035267">
    <property type="term" value="C:NuA4 histone acetyltransferase complex"/>
    <property type="evidence" value="ECO:0007669"/>
    <property type="project" value="EnsemblFungi"/>
</dbReference>
<dbReference type="InterPro" id="IPR038217">
    <property type="entry name" value="MRG_C_sf"/>
</dbReference>
<protein>
    <recommendedName>
        <fullName evidence="3">Chromatin modification-related protein EAF3</fullName>
    </recommendedName>
</protein>
<dbReference type="PIRSF" id="PIRSF038133">
    <property type="entry name" value="HAT_Nua4_EAF3/MRG15"/>
    <property type="match status" value="1"/>
</dbReference>
<dbReference type="HOGENOM" id="CLU_039566_1_1_1"/>
<evidence type="ECO:0000256" key="8">
    <source>
        <dbReference type="SAM" id="MobiDB-lite"/>
    </source>
</evidence>
<dbReference type="Gene3D" id="1.10.274.30">
    <property type="entry name" value="MRG domain"/>
    <property type="match status" value="1"/>
</dbReference>
<dbReference type="AlphaFoldDB" id="G8BSB9"/>
<keyword evidence="4" id="KW-0156">Chromatin regulator</keyword>
<evidence type="ECO:0000259" key="9">
    <source>
        <dbReference type="SMART" id="SM00298"/>
    </source>
</evidence>
<dbReference type="GeneID" id="11530986"/>
<dbReference type="OrthoDB" id="124855at2759"/>
<dbReference type="GO" id="GO:0006337">
    <property type="term" value="P:nucleosome disassembly"/>
    <property type="evidence" value="ECO:0007669"/>
    <property type="project" value="EnsemblFungi"/>
</dbReference>
<dbReference type="eggNOG" id="KOG3001">
    <property type="taxonomic scope" value="Eukaryota"/>
</dbReference>
<dbReference type="Gene3D" id="2.30.30.140">
    <property type="match status" value="1"/>
</dbReference>
<dbReference type="SMART" id="SM00298">
    <property type="entry name" value="CHROMO"/>
    <property type="match status" value="1"/>
</dbReference>
<dbReference type="Pfam" id="PF22732">
    <property type="entry name" value="MSL3_chromo-like"/>
    <property type="match status" value="1"/>
</dbReference>
<dbReference type="InterPro" id="IPR016197">
    <property type="entry name" value="Chromo-like_dom_sf"/>
</dbReference>
<dbReference type="GO" id="GO:0140003">
    <property type="term" value="F:histone H3K36me3 reader activity"/>
    <property type="evidence" value="ECO:0007669"/>
    <property type="project" value="EnsemblFungi"/>
</dbReference>
<name>G8BSB9_TETPH</name>
<dbReference type="PANTHER" id="PTHR10880:SF15">
    <property type="entry name" value="MSL COMPLEX SUBUNIT 3"/>
    <property type="match status" value="1"/>
</dbReference>
<feature type="compositionally biased region" description="Low complexity" evidence="8">
    <location>
        <begin position="104"/>
        <end position="118"/>
    </location>
</feature>
<comment type="similarity">
    <text evidence="2">Belongs to the MRG family.</text>
</comment>
<dbReference type="GO" id="GO:0032968">
    <property type="term" value="P:positive regulation of transcription elongation by RNA polymerase II"/>
    <property type="evidence" value="ECO:0007669"/>
    <property type="project" value="EnsemblFungi"/>
</dbReference>
<keyword evidence="6" id="KW-0804">Transcription</keyword>
<evidence type="ECO:0000256" key="2">
    <source>
        <dbReference type="ARBA" id="ARBA00009093"/>
    </source>
</evidence>
<evidence type="ECO:0000256" key="1">
    <source>
        <dbReference type="ARBA" id="ARBA00004123"/>
    </source>
</evidence>
<dbReference type="RefSeq" id="XP_003685174.1">
    <property type="nucleotide sequence ID" value="XM_003685126.1"/>
</dbReference>
<dbReference type="GO" id="GO:0006281">
    <property type="term" value="P:DNA repair"/>
    <property type="evidence" value="ECO:0007669"/>
    <property type="project" value="EnsemblFungi"/>
</dbReference>
<dbReference type="GO" id="GO:0043487">
    <property type="term" value="P:regulation of RNA stability"/>
    <property type="evidence" value="ECO:0007669"/>
    <property type="project" value="EnsemblFungi"/>
</dbReference>
<evidence type="ECO:0000256" key="7">
    <source>
        <dbReference type="ARBA" id="ARBA00023242"/>
    </source>
</evidence>
<reference evidence="10 11" key="1">
    <citation type="journal article" date="2011" name="Proc. Natl. Acad. Sci. U.S.A.">
        <title>Evolutionary erosion of yeast sex chromosomes by mating-type switching accidents.</title>
        <authorList>
            <person name="Gordon J.L."/>
            <person name="Armisen D."/>
            <person name="Proux-Wera E."/>
            <person name="Oheigeartaigh S.S."/>
            <person name="Byrne K.P."/>
            <person name="Wolfe K.H."/>
        </authorList>
    </citation>
    <scope>NUCLEOTIDE SEQUENCE [LARGE SCALE GENOMIC DNA]</scope>
    <source>
        <strain evidence="11">ATCC 24235 / CBS 4417 / NBRC 1672 / NRRL Y-8282 / UCD 70-5</strain>
    </source>
</reference>
<dbReference type="EMBL" id="HE612859">
    <property type="protein sequence ID" value="CCE62740.1"/>
    <property type="molecule type" value="Genomic_DNA"/>
</dbReference>
<feature type="region of interest" description="Disordered" evidence="8">
    <location>
        <begin position="99"/>
        <end position="125"/>
    </location>
</feature>
<keyword evidence="5" id="KW-0805">Transcription regulation</keyword>
<feature type="domain" description="Chromo" evidence="9">
    <location>
        <begin position="17"/>
        <end position="93"/>
    </location>
</feature>
<dbReference type="Pfam" id="PF05712">
    <property type="entry name" value="MRG"/>
    <property type="match status" value="1"/>
</dbReference>
<evidence type="ECO:0000256" key="4">
    <source>
        <dbReference type="ARBA" id="ARBA00022853"/>
    </source>
</evidence>
<evidence type="ECO:0000256" key="5">
    <source>
        <dbReference type="ARBA" id="ARBA00023015"/>
    </source>
</evidence>
<dbReference type="InterPro" id="IPR053820">
    <property type="entry name" value="MSL3_chromo-like"/>
</dbReference>
<comment type="subcellular location">
    <subcellularLocation>
        <location evidence="1">Nucleus</location>
    </subcellularLocation>
</comment>
<dbReference type="STRING" id="1071381.G8BSB9"/>
<keyword evidence="11" id="KW-1185">Reference proteome</keyword>
<dbReference type="OMA" id="HKFFDIE"/>
<dbReference type="KEGG" id="tpf:TPHA_0D00990"/>
<dbReference type="GO" id="GO:0032221">
    <property type="term" value="C:Rpd3S complex"/>
    <property type="evidence" value="ECO:0007669"/>
    <property type="project" value="EnsemblFungi"/>
</dbReference>
<dbReference type="PROSITE" id="PS51640">
    <property type="entry name" value="MRG"/>
    <property type="match status" value="1"/>
</dbReference>
<dbReference type="InterPro" id="IPR008676">
    <property type="entry name" value="MRG"/>
</dbReference>
<dbReference type="GO" id="GO:1990453">
    <property type="term" value="C:nucleosome disassembly/reassembly complex"/>
    <property type="evidence" value="ECO:0007669"/>
    <property type="project" value="EnsemblFungi"/>
</dbReference>
<evidence type="ECO:0000256" key="3">
    <source>
        <dbReference type="ARBA" id="ARBA00018505"/>
    </source>
</evidence>
<evidence type="ECO:0000256" key="6">
    <source>
        <dbReference type="ARBA" id="ARBA00023163"/>
    </source>
</evidence>
<gene>
    <name evidence="10" type="primary">TPHA0D00990</name>
    <name evidence="10" type="ordered locus">TPHA_0D00990</name>
</gene>
<sequence>MSFELGGKCLAFHGPLLYEAKILKIWNSKEDSITRLNNDVVDESDRPESPVEGDFLYFVHYQGWKASWDEWIGEDRIKEYNEENVELKKKLIADAKNAKKELQKSQQQQKKKSQASLSTQYASTGSESRKKAVESALYSNSLYTTSSSSSSATSSISNFGNMNHHPPKLVMHIPSKLRSVLVNDWEYVTRNKQILKLPSDRNIKQILDLYETEASKVLESPASQSQLREFCDGFKLYFENSLPVCLLYRIERLQFEELKDKTNLIEKYGSIHLLRLLSIIPELISNSLTMDKQSSQLIIKQSELLLQWLLFNDEKLNLFPHPYSVNNFYVNTSSQYEGVALGM</sequence>
<dbReference type="InterPro" id="IPR026541">
    <property type="entry name" value="MRG_dom"/>
</dbReference>
<dbReference type="Proteomes" id="UP000005666">
    <property type="component" value="Chromosome 4"/>
</dbReference>